<reference evidence="6 7" key="1">
    <citation type="submission" date="2024-10" db="EMBL/GenBank/DDBJ databases">
        <authorList>
            <person name="Kim D."/>
        </authorList>
    </citation>
    <scope>NUCLEOTIDE SEQUENCE [LARGE SCALE GENOMIC DNA]</scope>
    <source>
        <strain evidence="6">Taebaek</strain>
    </source>
</reference>
<feature type="compositionally biased region" description="Basic residues" evidence="4">
    <location>
        <begin position="701"/>
        <end position="712"/>
    </location>
</feature>
<dbReference type="EMBL" id="JBICCN010000137">
    <property type="protein sequence ID" value="KAL3091076.1"/>
    <property type="molecule type" value="Genomic_DNA"/>
</dbReference>
<protein>
    <recommendedName>
        <fullName evidence="5">Ubiquitin-like protease family profile domain-containing protein</fullName>
    </recommendedName>
</protein>
<evidence type="ECO:0000313" key="6">
    <source>
        <dbReference type="EMBL" id="KAL3091076.1"/>
    </source>
</evidence>
<comment type="caution">
    <text evidence="6">The sequence shown here is derived from an EMBL/GenBank/DDBJ whole genome shotgun (WGS) entry which is preliminary data.</text>
</comment>
<evidence type="ECO:0000256" key="3">
    <source>
        <dbReference type="ARBA" id="ARBA00022801"/>
    </source>
</evidence>
<dbReference type="InterPro" id="IPR003653">
    <property type="entry name" value="Peptidase_C48_C"/>
</dbReference>
<evidence type="ECO:0000313" key="7">
    <source>
        <dbReference type="Proteomes" id="UP001620645"/>
    </source>
</evidence>
<proteinExistence type="inferred from homology"/>
<evidence type="ECO:0000256" key="2">
    <source>
        <dbReference type="ARBA" id="ARBA00022670"/>
    </source>
</evidence>
<organism evidence="6 7">
    <name type="scientific">Heterodera schachtii</name>
    <name type="common">Sugarbeet cyst nematode worm</name>
    <name type="synonym">Tylenchus schachtii</name>
    <dbReference type="NCBI Taxonomy" id="97005"/>
    <lineage>
        <taxon>Eukaryota</taxon>
        <taxon>Metazoa</taxon>
        <taxon>Ecdysozoa</taxon>
        <taxon>Nematoda</taxon>
        <taxon>Chromadorea</taxon>
        <taxon>Rhabditida</taxon>
        <taxon>Tylenchina</taxon>
        <taxon>Tylenchomorpha</taxon>
        <taxon>Tylenchoidea</taxon>
        <taxon>Heteroderidae</taxon>
        <taxon>Heteroderinae</taxon>
        <taxon>Heterodera</taxon>
    </lineage>
</organism>
<feature type="region of interest" description="Disordered" evidence="4">
    <location>
        <begin position="124"/>
        <end position="169"/>
    </location>
</feature>
<keyword evidence="2" id="KW-0645">Protease</keyword>
<feature type="region of interest" description="Disordered" evidence="4">
    <location>
        <begin position="206"/>
        <end position="228"/>
    </location>
</feature>
<feature type="compositionally biased region" description="Basic and acidic residues" evidence="4">
    <location>
        <begin position="581"/>
        <end position="685"/>
    </location>
</feature>
<dbReference type="AlphaFoldDB" id="A0ABD2JKE6"/>
<evidence type="ECO:0000256" key="1">
    <source>
        <dbReference type="ARBA" id="ARBA00005234"/>
    </source>
</evidence>
<dbReference type="SUPFAM" id="SSF54001">
    <property type="entry name" value="Cysteine proteinases"/>
    <property type="match status" value="1"/>
</dbReference>
<comment type="similarity">
    <text evidence="1">Belongs to the peptidase C48 family.</text>
</comment>
<dbReference type="Proteomes" id="UP001620645">
    <property type="component" value="Unassembled WGS sequence"/>
</dbReference>
<sequence>MTERNTLQAKIDMMEKEKQQNEEGRYVSVDQFTKLQNDLSGLIHEFDVKEQQQQKEKGKYVDEKRHIWGAVSANAWKILLVVKHLLALEKEWKRTMALPDLRGGKRNVGTSRKLNYLLSQFSSEGVVKEHPSMDEEEEEGGEEHPSMDEEEQKGGEEHPSMDEEEQEGIDEHQAMDEEQQRGVEEHQKIVEEQQRGVEEHQKIVEEQQRGVEEHQSIDAEQQRGVDKHQSIVKEQQRGVDKRNVVKKTEKKRRVPTWLKAQPALFIGELPAKYSEKNWSEGGPTLHEYTGDVLSCLGSNEWVDDDAISMYLLYLLDHYKFGCNTCGDAGFKCNCGDELWGVITPTALQKYQLASLGDNSEVHGREVWGRRKQRGREWDLPVRVARRIEDGLDEPRRIVYFGVANTNLKKTRELQYIGNHWVGTIFIKQRNNSPNIYILDTLVGRSCRIGNQRIAEILKTDKIMREAIRPLLEYVRYGDGTNALALTDVNVYRMQCPQQTTFNDCGIMALCGVERIMKNRGNLMYADDWQYSSGGVEFARRWIHWICTTAAHAQVSDAALAKFAARIGDGLEQGLKDMSLEEEKTHSELRGDGVKEPDQEAEAQAKKCGDGVKEPDQEEEAQAKKYGVKEPDQEEEAQAKKCGDGVKEPDQEEEAQAKKRGDDEKEKESRRKRPTDRSMLLRDYHRFRGSKPTPPKSERRGRGQPKKPIKKKQ</sequence>
<dbReference type="GO" id="GO:0008233">
    <property type="term" value="F:peptidase activity"/>
    <property type="evidence" value="ECO:0007669"/>
    <property type="project" value="UniProtKB-KW"/>
</dbReference>
<evidence type="ECO:0000259" key="5">
    <source>
        <dbReference type="PROSITE" id="PS50600"/>
    </source>
</evidence>
<dbReference type="PROSITE" id="PS50600">
    <property type="entry name" value="ULP_PROTEASE"/>
    <property type="match status" value="1"/>
</dbReference>
<dbReference type="GO" id="GO:0006508">
    <property type="term" value="P:proteolysis"/>
    <property type="evidence" value="ECO:0007669"/>
    <property type="project" value="UniProtKB-KW"/>
</dbReference>
<name>A0ABD2JKE6_HETSC</name>
<evidence type="ECO:0000256" key="4">
    <source>
        <dbReference type="SAM" id="MobiDB-lite"/>
    </source>
</evidence>
<keyword evidence="3" id="KW-0378">Hydrolase</keyword>
<feature type="compositionally biased region" description="Basic and acidic residues" evidence="4">
    <location>
        <begin position="142"/>
        <end position="161"/>
    </location>
</feature>
<feature type="region of interest" description="Disordered" evidence="4">
    <location>
        <begin position="581"/>
        <end position="712"/>
    </location>
</feature>
<dbReference type="Gene3D" id="3.40.395.10">
    <property type="entry name" value="Adenoviral Proteinase, Chain A"/>
    <property type="match status" value="1"/>
</dbReference>
<feature type="domain" description="Ubiquitin-like protease family profile" evidence="5">
    <location>
        <begin position="286"/>
        <end position="515"/>
    </location>
</feature>
<gene>
    <name evidence="6" type="ORF">niasHS_005039</name>
</gene>
<keyword evidence="7" id="KW-1185">Reference proteome</keyword>
<accession>A0ABD2JKE6</accession>
<dbReference type="InterPro" id="IPR038765">
    <property type="entry name" value="Papain-like_cys_pep_sf"/>
</dbReference>